<dbReference type="PROSITE" id="PS51257">
    <property type="entry name" value="PROKAR_LIPOPROTEIN"/>
    <property type="match status" value="1"/>
</dbReference>
<comment type="pathway">
    <text evidence="3">Isoprenoid biosynthesis; isopentenyl diphosphate biosynthesis via DXP pathway; isopentenyl diphosphate from 1-deoxy-D-xylulose 5-phosphate: step 4/6.</text>
</comment>
<evidence type="ECO:0000256" key="4">
    <source>
        <dbReference type="ARBA" id="ARBA00012579"/>
    </source>
</evidence>
<dbReference type="EC" id="4.6.1.12" evidence="4 8"/>
<evidence type="ECO:0000259" key="10">
    <source>
        <dbReference type="Pfam" id="PF02542"/>
    </source>
</evidence>
<dbReference type="GO" id="GO:0046872">
    <property type="term" value="F:metal ion binding"/>
    <property type="evidence" value="ECO:0007669"/>
    <property type="project" value="UniProtKB-KW"/>
</dbReference>
<comment type="caution">
    <text evidence="11">The sequence shown here is derived from an EMBL/GenBank/DDBJ whole genome shotgun (WGS) entry which is preliminary data.</text>
</comment>
<keyword evidence="5" id="KW-0479">Metal-binding</keyword>
<name>A0ABD3LWP0_9STRA</name>
<proteinExistence type="inferred from homology"/>
<dbReference type="CDD" id="cd00554">
    <property type="entry name" value="MECDP_synthase"/>
    <property type="match status" value="1"/>
</dbReference>
<feature type="chain" id="PRO_5044788077" description="2-C-methyl-D-erythritol 2,4-cyclodiphosphate synthase" evidence="9">
    <location>
        <begin position="35"/>
        <end position="315"/>
    </location>
</feature>
<dbReference type="SUPFAM" id="SSF69765">
    <property type="entry name" value="IpsF-like"/>
    <property type="match status" value="1"/>
</dbReference>
<dbReference type="HAMAP" id="MF_00107">
    <property type="entry name" value="IspF"/>
    <property type="match status" value="1"/>
</dbReference>
<feature type="signal peptide" evidence="9">
    <location>
        <begin position="1"/>
        <end position="34"/>
    </location>
</feature>
<dbReference type="EMBL" id="JALLBG020000312">
    <property type="protein sequence ID" value="KAL3756170.1"/>
    <property type="molecule type" value="Genomic_DNA"/>
</dbReference>
<feature type="domain" description="2-C-methyl-D-erythritol 2,4-cyclodiphosphate synthase" evidence="10">
    <location>
        <begin position="182"/>
        <end position="309"/>
    </location>
</feature>
<dbReference type="FunFam" id="3.30.1330.50:FF:000003">
    <property type="entry name" value="2-C-methyl-D-erythritol 2,4-cyclodiphosphate synthase"/>
    <property type="match status" value="1"/>
</dbReference>
<accession>A0ABD3LWP0</accession>
<reference evidence="11 12" key="1">
    <citation type="submission" date="2024-10" db="EMBL/GenBank/DDBJ databases">
        <title>Updated reference genomes for cyclostephanoid diatoms.</title>
        <authorList>
            <person name="Roberts W.R."/>
            <person name="Alverson A.J."/>
        </authorList>
    </citation>
    <scope>NUCLEOTIDE SEQUENCE [LARGE SCALE GENOMIC DNA]</scope>
    <source>
        <strain evidence="11 12">AJA232-27</strain>
    </source>
</reference>
<keyword evidence="12" id="KW-1185">Reference proteome</keyword>
<dbReference type="Proteomes" id="UP001530293">
    <property type="component" value="Unassembled WGS sequence"/>
</dbReference>
<dbReference type="NCBIfam" id="TIGR00151">
    <property type="entry name" value="ispF"/>
    <property type="match status" value="1"/>
</dbReference>
<comment type="cofactor">
    <cofactor evidence="2">
        <name>a divalent metal cation</name>
        <dbReference type="ChEBI" id="CHEBI:60240"/>
    </cofactor>
</comment>
<evidence type="ECO:0000256" key="6">
    <source>
        <dbReference type="ARBA" id="ARBA00023229"/>
    </source>
</evidence>
<evidence type="ECO:0000313" key="11">
    <source>
        <dbReference type="EMBL" id="KAL3756170.1"/>
    </source>
</evidence>
<keyword evidence="7 8" id="KW-0456">Lyase</keyword>
<evidence type="ECO:0000313" key="12">
    <source>
        <dbReference type="Proteomes" id="UP001530293"/>
    </source>
</evidence>
<evidence type="ECO:0000256" key="1">
    <source>
        <dbReference type="ARBA" id="ARBA00000200"/>
    </source>
</evidence>
<evidence type="ECO:0000256" key="2">
    <source>
        <dbReference type="ARBA" id="ARBA00001968"/>
    </source>
</evidence>
<dbReference type="PANTHER" id="PTHR43181">
    <property type="entry name" value="2-C-METHYL-D-ERYTHRITOL 2,4-CYCLODIPHOSPHATE SYNTHASE, CHLOROPLASTIC"/>
    <property type="match status" value="1"/>
</dbReference>
<dbReference type="PANTHER" id="PTHR43181:SF1">
    <property type="entry name" value="2-C-METHYL-D-ERYTHRITOL 2,4-CYCLODIPHOSPHATE SYNTHASE, CHLOROPLASTIC"/>
    <property type="match status" value="1"/>
</dbReference>
<dbReference type="Gene3D" id="3.30.1330.50">
    <property type="entry name" value="2-C-methyl-D-erythritol 2,4-cyclodiphosphate synthase"/>
    <property type="match status" value="1"/>
</dbReference>
<dbReference type="GO" id="GO:0008299">
    <property type="term" value="P:isoprenoid biosynthetic process"/>
    <property type="evidence" value="ECO:0007669"/>
    <property type="project" value="UniProtKB-KW"/>
</dbReference>
<dbReference type="InterPro" id="IPR003526">
    <property type="entry name" value="MECDP_synthase"/>
</dbReference>
<gene>
    <name evidence="11" type="ORF">ACHAWU_007121</name>
</gene>
<comment type="similarity">
    <text evidence="8">Belongs to the IspF family.</text>
</comment>
<protein>
    <recommendedName>
        <fullName evidence="4 8">2-C-methyl-D-erythritol 2,4-cyclodiphosphate synthase</fullName>
        <ecNumber evidence="4 8">4.6.1.12</ecNumber>
    </recommendedName>
</protein>
<dbReference type="InterPro" id="IPR036571">
    <property type="entry name" value="MECDP_synthase_sf"/>
</dbReference>
<dbReference type="AlphaFoldDB" id="A0ABD3LWP0"/>
<evidence type="ECO:0000256" key="7">
    <source>
        <dbReference type="ARBA" id="ARBA00023239"/>
    </source>
</evidence>
<evidence type="ECO:0000256" key="8">
    <source>
        <dbReference type="RuleBase" id="RU004395"/>
    </source>
</evidence>
<evidence type="ECO:0000256" key="5">
    <source>
        <dbReference type="ARBA" id="ARBA00022723"/>
    </source>
</evidence>
<evidence type="ECO:0000256" key="9">
    <source>
        <dbReference type="SAM" id="SignalP"/>
    </source>
</evidence>
<keyword evidence="9" id="KW-0732">Signal</keyword>
<dbReference type="InterPro" id="IPR020555">
    <property type="entry name" value="MECDP_synthase_CS"/>
</dbReference>
<evidence type="ECO:0000256" key="3">
    <source>
        <dbReference type="ARBA" id="ARBA00004709"/>
    </source>
</evidence>
<sequence>MMTMKRCTYPPRRSIVVLSLLALLSGGCHHLCNAFSSVPRPLVAVAATSTTTASSSCSCSSCSSSSSTGSSTSSIGHRWNAAHQPILSNSIQRRLRPLFTSLQSSTNSNNEEEEEISSILRPSYPIEPLPLRIGHGFDIHRMVPLSEAGQPIIIGGVVITHENQKWLDVDGKYTTPNSIYETQLGVLAHSDGDVIYHSLVDAIFGALTLPDIGQVFQDTDPRWKGCDSSKFMEYAYKVMQYYNYQIGNIDVTLILERPKVATFKPQMKENIVKLLHTTEGRVNIKARTHERLDSVGELRGVSCHVVVTLEAKKTE</sequence>
<dbReference type="Pfam" id="PF02542">
    <property type="entry name" value="YgbB"/>
    <property type="match status" value="1"/>
</dbReference>
<keyword evidence="6 8" id="KW-0414">Isoprene biosynthesis</keyword>
<dbReference type="PROSITE" id="PS01350">
    <property type="entry name" value="ISPF"/>
    <property type="match status" value="1"/>
</dbReference>
<dbReference type="GO" id="GO:0008685">
    <property type="term" value="F:2-C-methyl-D-erythritol 2,4-cyclodiphosphate synthase activity"/>
    <property type="evidence" value="ECO:0007669"/>
    <property type="project" value="UniProtKB-EC"/>
</dbReference>
<comment type="catalytic activity">
    <reaction evidence="1 8">
        <text>4-CDP-2-C-methyl-D-erythritol 2-phosphate = 2-C-methyl-D-erythritol 2,4-cyclic diphosphate + CMP</text>
        <dbReference type="Rhea" id="RHEA:23864"/>
        <dbReference type="ChEBI" id="CHEBI:57919"/>
        <dbReference type="ChEBI" id="CHEBI:58483"/>
        <dbReference type="ChEBI" id="CHEBI:60377"/>
        <dbReference type="EC" id="4.6.1.12"/>
    </reaction>
</comment>
<organism evidence="11 12">
    <name type="scientific">Discostella pseudostelligera</name>
    <dbReference type="NCBI Taxonomy" id="259834"/>
    <lineage>
        <taxon>Eukaryota</taxon>
        <taxon>Sar</taxon>
        <taxon>Stramenopiles</taxon>
        <taxon>Ochrophyta</taxon>
        <taxon>Bacillariophyta</taxon>
        <taxon>Coscinodiscophyceae</taxon>
        <taxon>Thalassiosirophycidae</taxon>
        <taxon>Stephanodiscales</taxon>
        <taxon>Stephanodiscaceae</taxon>
        <taxon>Discostella</taxon>
    </lineage>
</organism>